<evidence type="ECO:0000256" key="1">
    <source>
        <dbReference type="SAM" id="MobiDB-lite"/>
    </source>
</evidence>
<keyword evidence="3" id="KW-1185">Reference proteome</keyword>
<dbReference type="InterPro" id="IPR010684">
    <property type="entry name" value="RNA_pol_II_trans_fac_SIII_A"/>
</dbReference>
<dbReference type="EMBL" id="CAUEEQ010020972">
    <property type="protein sequence ID" value="CAJ0943331.1"/>
    <property type="molecule type" value="Genomic_DNA"/>
</dbReference>
<name>A0ABN9LLW7_9NEOB</name>
<sequence length="495" mass="56848">MISKPKHAQNEILEEVNLNSKEKHSKKVKISGSQIDNKQRESKVDTKVNDKKCVPKEKTPDKNIPCKEQKREKTILSSPSKSEKSSKPGHQEKLKNVHSLSTEKKSKSSTKDDGKSSGSNRLKSKITVHETVIRERDNIQAENTFSGEEFETPTMSFESYLNYDQASNKRKKKSYPINEPPRKVEKVCKQYYNLEISKAEHQSPIKEEEEVEHIEASICKVKKGCLEDLLNVPLPKILADYSIFSSPPHPSEYKEYIPESLPEMKPESCEFTGRRLNSKMLVYSGSKILYLPKMLSLYEQCIRILQNNIDSIQEVGGVPFEILKPVLQRCTPEQLNRIEECNPVFIEESGNLWKKHCERDFKGHRLLQYESWREMYLRLFTEREDKLRKITQNISSAHSGKNPKGLNAHIARLILLEMMPYRSESSSTERSRTTTPSAAASDAHEVSHYRTASGRQVKLAYIHGAAKPPRNIRRQQEIYGTAGPIVQPHPLDKYK</sequence>
<dbReference type="PANTHER" id="PTHR15141">
    <property type="entry name" value="TRANSCRIPTION ELONGATION FACTOR B POLYPEPTIDE 3"/>
    <property type="match status" value="1"/>
</dbReference>
<gene>
    <name evidence="2" type="ORF">RIMI_LOCUS9906961</name>
</gene>
<dbReference type="Pfam" id="PF06881">
    <property type="entry name" value="Elongin_A"/>
    <property type="match status" value="1"/>
</dbReference>
<proteinExistence type="predicted"/>
<evidence type="ECO:0000313" key="3">
    <source>
        <dbReference type="Proteomes" id="UP001176940"/>
    </source>
</evidence>
<reference evidence="2" key="1">
    <citation type="submission" date="2023-07" db="EMBL/GenBank/DDBJ databases">
        <authorList>
            <person name="Stuckert A."/>
        </authorList>
    </citation>
    <scope>NUCLEOTIDE SEQUENCE</scope>
</reference>
<feature type="compositionally biased region" description="Basic and acidic residues" evidence="1">
    <location>
        <begin position="81"/>
        <end position="115"/>
    </location>
</feature>
<dbReference type="PANTHER" id="PTHR15141:SF49">
    <property type="entry name" value="TFIIS N-TERMINAL DOMAIN-CONTAINING PROTEIN"/>
    <property type="match status" value="1"/>
</dbReference>
<feature type="region of interest" description="Disordered" evidence="1">
    <location>
        <begin position="1"/>
        <end position="126"/>
    </location>
</feature>
<accession>A0ABN9LLW7</accession>
<organism evidence="2 3">
    <name type="scientific">Ranitomeya imitator</name>
    <name type="common">mimic poison frog</name>
    <dbReference type="NCBI Taxonomy" id="111125"/>
    <lineage>
        <taxon>Eukaryota</taxon>
        <taxon>Metazoa</taxon>
        <taxon>Chordata</taxon>
        <taxon>Craniata</taxon>
        <taxon>Vertebrata</taxon>
        <taxon>Euteleostomi</taxon>
        <taxon>Amphibia</taxon>
        <taxon>Batrachia</taxon>
        <taxon>Anura</taxon>
        <taxon>Neobatrachia</taxon>
        <taxon>Hyloidea</taxon>
        <taxon>Dendrobatidae</taxon>
        <taxon>Dendrobatinae</taxon>
        <taxon>Ranitomeya</taxon>
    </lineage>
</organism>
<dbReference type="Proteomes" id="UP001176940">
    <property type="component" value="Unassembled WGS sequence"/>
</dbReference>
<protein>
    <recommendedName>
        <fullName evidence="4">Elongin-A</fullName>
    </recommendedName>
</protein>
<feature type="region of interest" description="Disordered" evidence="1">
    <location>
        <begin position="424"/>
        <end position="451"/>
    </location>
</feature>
<dbReference type="InterPro" id="IPR051870">
    <property type="entry name" value="Elongin-A_domain"/>
</dbReference>
<comment type="caution">
    <text evidence="2">The sequence shown here is derived from an EMBL/GenBank/DDBJ whole genome shotgun (WGS) entry which is preliminary data.</text>
</comment>
<evidence type="ECO:0000313" key="2">
    <source>
        <dbReference type="EMBL" id="CAJ0943331.1"/>
    </source>
</evidence>
<dbReference type="Gene3D" id="6.10.250.3180">
    <property type="match status" value="1"/>
</dbReference>
<evidence type="ECO:0008006" key="4">
    <source>
        <dbReference type="Google" id="ProtNLM"/>
    </source>
</evidence>
<feature type="region of interest" description="Disordered" evidence="1">
    <location>
        <begin position="465"/>
        <end position="495"/>
    </location>
</feature>
<feature type="compositionally biased region" description="Basic and acidic residues" evidence="1">
    <location>
        <begin position="37"/>
        <end position="74"/>
    </location>
</feature>